<keyword evidence="7 19" id="KW-0560">Oxidoreductase</keyword>
<comment type="cofactor">
    <cofactor evidence="1">
        <name>Mn(2+)</name>
        <dbReference type="ChEBI" id="CHEBI:29035"/>
    </cofactor>
</comment>
<dbReference type="GO" id="GO:0006108">
    <property type="term" value="P:malate metabolic process"/>
    <property type="evidence" value="ECO:0007669"/>
    <property type="project" value="InterPro"/>
</dbReference>
<evidence type="ECO:0000313" key="19">
    <source>
        <dbReference type="EMBL" id="CDI01243.1"/>
    </source>
</evidence>
<evidence type="ECO:0000256" key="7">
    <source>
        <dbReference type="ARBA" id="ARBA00023002"/>
    </source>
</evidence>
<dbReference type="Gene3D" id="3.40.50.10380">
    <property type="entry name" value="Malic enzyme, N-terminal domain"/>
    <property type="match status" value="1"/>
</dbReference>
<evidence type="ECO:0000256" key="16">
    <source>
        <dbReference type="RuleBase" id="RU003427"/>
    </source>
</evidence>
<dbReference type="PANTHER" id="PTHR43237">
    <property type="entry name" value="NADP-DEPENDENT MALIC ENZYME"/>
    <property type="match status" value="1"/>
</dbReference>
<dbReference type="RefSeq" id="WP_048670361.1">
    <property type="nucleotide sequence ID" value="NZ_CBTJ020000020.1"/>
</dbReference>
<evidence type="ECO:0000256" key="13">
    <source>
        <dbReference type="PIRSR" id="PIRSR036684-1"/>
    </source>
</evidence>
<dbReference type="PIRSF" id="PIRSF036684">
    <property type="entry name" value="ME_PTA"/>
    <property type="match status" value="1"/>
</dbReference>
<evidence type="ECO:0000256" key="3">
    <source>
        <dbReference type="ARBA" id="ARBA00007686"/>
    </source>
</evidence>
<feature type="binding site" evidence="14">
    <location>
        <position position="137"/>
    </location>
    <ligand>
        <name>a divalent metal cation</name>
        <dbReference type="ChEBI" id="CHEBI:60240"/>
    </ligand>
</feature>
<dbReference type="PANTHER" id="PTHR43237:SF4">
    <property type="entry name" value="NADP-DEPENDENT MALIC ENZYME"/>
    <property type="match status" value="1"/>
</dbReference>
<feature type="domain" description="Malic enzyme N-terminal" evidence="18">
    <location>
        <begin position="18"/>
        <end position="151"/>
    </location>
</feature>
<dbReference type="InterPro" id="IPR012301">
    <property type="entry name" value="Malic_N_dom"/>
</dbReference>
<evidence type="ECO:0000256" key="4">
    <source>
        <dbReference type="ARBA" id="ARBA00008756"/>
    </source>
</evidence>
<evidence type="ECO:0000259" key="17">
    <source>
        <dbReference type="SMART" id="SM00919"/>
    </source>
</evidence>
<reference evidence="19" key="1">
    <citation type="submission" date="2013-07" db="EMBL/GenBank/DDBJ databases">
        <authorList>
            <person name="McIlroy S."/>
        </authorList>
    </citation>
    <scope>NUCLEOTIDE SEQUENCE [LARGE SCALE GENOMIC DNA]</scope>
    <source>
        <strain evidence="19">Run_A_D11</strain>
    </source>
</reference>
<dbReference type="FunFam" id="3.40.50.10380:FF:000003">
    <property type="entry name" value="NADP-dependent malic enzyme"/>
    <property type="match status" value="1"/>
</dbReference>
<keyword evidence="8" id="KW-0511">Multifunctional enzyme</keyword>
<accession>W6MBD8</accession>
<evidence type="ECO:0000256" key="5">
    <source>
        <dbReference type="ARBA" id="ARBA00008785"/>
    </source>
</evidence>
<keyword evidence="19" id="KW-0012">Acyltransferase</keyword>
<keyword evidence="6 14" id="KW-0479">Metal-binding</keyword>
<dbReference type="SMART" id="SM01274">
    <property type="entry name" value="malic"/>
    <property type="match status" value="1"/>
</dbReference>
<dbReference type="Proteomes" id="UP000035760">
    <property type="component" value="Unassembled WGS sequence"/>
</dbReference>
<dbReference type="EC" id="1.1.1.40" evidence="9"/>
<evidence type="ECO:0000256" key="6">
    <source>
        <dbReference type="ARBA" id="ARBA00022723"/>
    </source>
</evidence>
<dbReference type="FunFam" id="3.40.50.720:FF:000095">
    <property type="entry name" value="NADP-dependent malic enzyme"/>
    <property type="match status" value="1"/>
</dbReference>
<feature type="binding site" evidence="15">
    <location>
        <begin position="76"/>
        <end position="83"/>
    </location>
    <ligand>
        <name>NADP(+)</name>
        <dbReference type="ChEBI" id="CHEBI:58349"/>
    </ligand>
</feature>
<keyword evidence="20" id="KW-1185">Reference proteome</keyword>
<dbReference type="EMBL" id="CBTJ020000020">
    <property type="protein sequence ID" value="CDI01243.1"/>
    <property type="molecule type" value="Genomic_DNA"/>
</dbReference>
<feature type="binding site" evidence="14">
    <location>
        <position position="136"/>
    </location>
    <ligand>
        <name>a divalent metal cation</name>
        <dbReference type="ChEBI" id="CHEBI:60240"/>
    </ligand>
</feature>
<feature type="binding site" evidence="15">
    <location>
        <position position="286"/>
    </location>
    <ligand>
        <name>a divalent metal cation</name>
        <dbReference type="ChEBI" id="CHEBI:60240"/>
    </ligand>
</feature>
<dbReference type="STRING" id="1400863.BN873_150031"/>
<dbReference type="Gene3D" id="3.40.50.10750">
    <property type="entry name" value="Isocitrate/Isopropylmalate dehydrogenase-like"/>
    <property type="match status" value="1"/>
</dbReference>
<dbReference type="InterPro" id="IPR037062">
    <property type="entry name" value="Malic_N_dom_sf"/>
</dbReference>
<proteinExistence type="inferred from homology"/>
<feature type="binding site" evidence="15">
    <location>
        <position position="162"/>
    </location>
    <ligand>
        <name>a divalent metal cation</name>
        <dbReference type="ChEBI" id="CHEBI:60240"/>
    </ligand>
</feature>
<comment type="caution">
    <text evidence="19">The sequence shown here is derived from an EMBL/GenBank/DDBJ whole genome shotgun (WGS) entry which is preliminary data.</text>
</comment>
<organism evidence="19 20">
    <name type="scientific">Candidatus Competibacter denitrificans Run_A_D11</name>
    <dbReference type="NCBI Taxonomy" id="1400863"/>
    <lineage>
        <taxon>Bacteria</taxon>
        <taxon>Pseudomonadati</taxon>
        <taxon>Pseudomonadota</taxon>
        <taxon>Gammaproteobacteria</taxon>
        <taxon>Candidatus Competibacteraceae</taxon>
        <taxon>Candidatus Competibacter</taxon>
    </lineage>
</organism>
<dbReference type="GO" id="GO:0004473">
    <property type="term" value="F:malate dehydrogenase (decarboxylating) (NADP+) activity"/>
    <property type="evidence" value="ECO:0007669"/>
    <property type="project" value="UniProtKB-EC"/>
</dbReference>
<evidence type="ECO:0000256" key="15">
    <source>
        <dbReference type="PIRSR" id="PIRSR036684-3"/>
    </source>
</evidence>
<dbReference type="PROSITE" id="PS00331">
    <property type="entry name" value="MALIC_ENZYMES"/>
    <property type="match status" value="1"/>
</dbReference>
<dbReference type="OrthoDB" id="9805787at2"/>
<dbReference type="GO" id="GO:0016746">
    <property type="term" value="F:acyltransferase activity"/>
    <property type="evidence" value="ECO:0007669"/>
    <property type="project" value="UniProtKB-KW"/>
</dbReference>
<evidence type="ECO:0000259" key="18">
    <source>
        <dbReference type="SMART" id="SM01274"/>
    </source>
</evidence>
<feature type="domain" description="Malic enzyme NAD-binding" evidence="17">
    <location>
        <begin position="163"/>
        <end position="399"/>
    </location>
</feature>
<reference evidence="19" key="2">
    <citation type="submission" date="2014-03" db="EMBL/GenBank/DDBJ databases">
        <title>Candidatus Competibacter-lineage genomes retrieved from metagenomes reveal functional metabolic diversity.</title>
        <authorList>
            <person name="McIlroy S.J."/>
            <person name="Albertsen M."/>
            <person name="Andresen E.K."/>
            <person name="Saunders A.M."/>
            <person name="Kristiansen R."/>
            <person name="Stokholm-Bjerregaard M."/>
            <person name="Nielsen K.L."/>
            <person name="Nielsen P.H."/>
        </authorList>
    </citation>
    <scope>NUCLEOTIDE SEQUENCE</scope>
    <source>
        <strain evidence="19">Run_A_D11</strain>
    </source>
</reference>
<evidence type="ECO:0000313" key="20">
    <source>
        <dbReference type="Proteomes" id="UP000035760"/>
    </source>
</evidence>
<comment type="cofactor">
    <cofactor evidence="2">
        <name>Mg(2+)</name>
        <dbReference type="ChEBI" id="CHEBI:18420"/>
    </cofactor>
</comment>
<evidence type="ECO:0000256" key="2">
    <source>
        <dbReference type="ARBA" id="ARBA00001946"/>
    </source>
</evidence>
<evidence type="ECO:0000256" key="11">
    <source>
        <dbReference type="ARBA" id="ARBA00050924"/>
    </source>
</evidence>
<dbReference type="InterPro" id="IPR045213">
    <property type="entry name" value="Malic_NAD-bd_bact_type"/>
</dbReference>
<comment type="catalytic activity">
    <reaction evidence="11">
        <text>(S)-malate + NADP(+) = pyruvate + CO2 + NADPH</text>
        <dbReference type="Rhea" id="RHEA:18253"/>
        <dbReference type="ChEBI" id="CHEBI:15361"/>
        <dbReference type="ChEBI" id="CHEBI:15589"/>
        <dbReference type="ChEBI" id="CHEBI:16526"/>
        <dbReference type="ChEBI" id="CHEBI:57783"/>
        <dbReference type="ChEBI" id="CHEBI:58349"/>
        <dbReference type="EC" id="1.1.1.40"/>
    </reaction>
</comment>
<evidence type="ECO:0000256" key="9">
    <source>
        <dbReference type="ARBA" id="ARBA00038964"/>
    </source>
</evidence>
<keyword evidence="19" id="KW-0808">Transferase</keyword>
<dbReference type="GO" id="GO:0051287">
    <property type="term" value="F:NAD binding"/>
    <property type="evidence" value="ECO:0007669"/>
    <property type="project" value="InterPro"/>
</dbReference>
<dbReference type="SUPFAM" id="SSF53659">
    <property type="entry name" value="Isocitrate/Isopropylmalate dehydrogenase-like"/>
    <property type="match status" value="1"/>
</dbReference>
<keyword evidence="15" id="KW-0521">NADP</keyword>
<dbReference type="InterPro" id="IPR012302">
    <property type="entry name" value="Malic_NAD-bd"/>
</dbReference>
<dbReference type="InterPro" id="IPR015884">
    <property type="entry name" value="Malic_enzyme_CS"/>
</dbReference>
<protein>
    <recommendedName>
        <fullName evidence="10">NADP-dependent malic enzyme</fullName>
        <ecNumber evidence="9">1.1.1.40</ecNumber>
    </recommendedName>
</protein>
<dbReference type="InterPro" id="IPR002505">
    <property type="entry name" value="PTA_PTB"/>
</dbReference>
<evidence type="ECO:0000256" key="8">
    <source>
        <dbReference type="ARBA" id="ARBA00023268"/>
    </source>
</evidence>
<dbReference type="InterPro" id="IPR012188">
    <property type="entry name" value="ME_PTA"/>
</dbReference>
<dbReference type="SMART" id="SM00919">
    <property type="entry name" value="Malic_M"/>
    <property type="match status" value="1"/>
</dbReference>
<dbReference type="InterPro" id="IPR001891">
    <property type="entry name" value="Malic_OxRdtase"/>
</dbReference>
<dbReference type="SUPFAM" id="SSF51735">
    <property type="entry name" value="NAD(P)-binding Rossmann-fold domains"/>
    <property type="match status" value="1"/>
</dbReference>
<dbReference type="SUPFAM" id="SSF53223">
    <property type="entry name" value="Aminoacid dehydrogenase-like, N-terminal domain"/>
    <property type="match status" value="1"/>
</dbReference>
<dbReference type="Pfam" id="PF03949">
    <property type="entry name" value="Malic_M"/>
    <property type="match status" value="1"/>
</dbReference>
<comment type="similarity">
    <text evidence="5 16">Belongs to the malic enzymes family.</text>
</comment>
<dbReference type="PRINTS" id="PR00072">
    <property type="entry name" value="MALOXRDTASE"/>
</dbReference>
<dbReference type="CDD" id="cd05311">
    <property type="entry name" value="NAD_bind_2_malic_enz"/>
    <property type="match status" value="1"/>
</dbReference>
<dbReference type="GO" id="GO:0008948">
    <property type="term" value="F:oxaloacetate decarboxylase activity"/>
    <property type="evidence" value="ECO:0007669"/>
    <property type="project" value="RHEA"/>
</dbReference>
<dbReference type="InterPro" id="IPR042113">
    <property type="entry name" value="P_AcTrfase_dom1"/>
</dbReference>
<dbReference type="Gene3D" id="3.40.50.10950">
    <property type="match status" value="1"/>
</dbReference>
<comment type="similarity">
    <text evidence="3">In the N-terminal section; belongs to the malic enzymes family.</text>
</comment>
<dbReference type="Pfam" id="PF00390">
    <property type="entry name" value="malic"/>
    <property type="match status" value="1"/>
</dbReference>
<evidence type="ECO:0000256" key="1">
    <source>
        <dbReference type="ARBA" id="ARBA00001936"/>
    </source>
</evidence>
<dbReference type="GO" id="GO:0046872">
    <property type="term" value="F:metal ion binding"/>
    <property type="evidence" value="ECO:0007669"/>
    <property type="project" value="UniProtKB-KW"/>
</dbReference>
<gene>
    <name evidence="19" type="primary">maeB</name>
    <name evidence="19" type="ORF">BN873_150031</name>
</gene>
<name>W6MBD8_9GAMM</name>
<evidence type="ECO:0000256" key="14">
    <source>
        <dbReference type="PIRSR" id="PIRSR036684-2"/>
    </source>
</evidence>
<comment type="similarity">
    <text evidence="4">In the C-terminal section; belongs to the phosphate acetyltransferase and butyryltransferase family.</text>
</comment>
<dbReference type="InterPro" id="IPR036291">
    <property type="entry name" value="NAD(P)-bd_dom_sf"/>
</dbReference>
<dbReference type="AlphaFoldDB" id="W6MBD8"/>
<dbReference type="InterPro" id="IPR046346">
    <property type="entry name" value="Aminoacid_DH-like_N_sf"/>
</dbReference>
<dbReference type="Gene3D" id="3.40.50.720">
    <property type="entry name" value="NAD(P)-binding Rossmann-like Domain"/>
    <property type="match status" value="1"/>
</dbReference>
<dbReference type="InterPro" id="IPR051674">
    <property type="entry name" value="Malate_Decarboxylase"/>
</dbReference>
<sequence length="761" mass="82874">MADDFNESALRYHRMLPYGKIEVTPTKPLASQHDLALAYSPGVAAACEVIVQDPGEVSTVTARGNLVAVITNGTAVLGLGDIGPLAAKPVMEGKGVLFKKFAGVDVFDIEISERDPDKLVEIIASLEPSFGGINLEDIKAPECFYIERQLRDRMKIPVFHDDQHGTAIITAAAVLNALSLVGKKIGDVKVVTSGAGAAGIACLDLLLELGLKREHVIVCDSRGVIFQGRGNLDPEKAAYAADTPARTLADATVGADIFLGLSKAGVLTGEMVKTMAVKPLILALANPVPEIMPEDAKAVRPDSIIATGRSDYPNQVNNVLCFPYIFRGALDVGATTINKAMQLACVRALAELARQPHSQEETAAYGDQQIGFGPEYLIPKPFEPRLLLTLPLAVAKAAMESGVATRPIQDFAAYHTQLSQRVYRSGQIMRPVFDRAKADRKRIIYAQAEEERMLWAIQGVIDDGLAKPILIGRRGRIEQRIAELGLRIRPDQDFEIIDPQNNPYYEECWQEYHKLRGRYGVDPNKARVRVNTRATVIGALLLRLGYADTLLCGLIGGYPDHIEYILDIIGLREGVKKPAAMNMLITSYGPLFFCDTDINADPTAEEIADITLLAAEEVGRFVAPKVALLSHSNFGSHKSRQARKMAEALQLIRQRAPDLEVDGEMRGDAALSEELRNRAFLHSPLKGSANLLIMPNADAANISHNLLKEVTNAVSVGPITLGLAKPAHILTRSATARRIINMTAIATVDAQEYALRRRYRI</sequence>
<dbReference type="InterPro" id="IPR042112">
    <property type="entry name" value="P_AcTrfase_dom2"/>
</dbReference>
<dbReference type="Pfam" id="PF01515">
    <property type="entry name" value="PTA_PTB"/>
    <property type="match status" value="1"/>
</dbReference>
<feature type="active site" description="Proton acceptor" evidence="13">
    <location>
        <position position="94"/>
    </location>
</feature>
<evidence type="ECO:0000256" key="12">
    <source>
        <dbReference type="ARBA" id="ARBA00051384"/>
    </source>
</evidence>
<comment type="catalytic activity">
    <reaction evidence="12">
        <text>oxaloacetate + H(+) = pyruvate + CO2</text>
        <dbReference type="Rhea" id="RHEA:15641"/>
        <dbReference type="ChEBI" id="CHEBI:15361"/>
        <dbReference type="ChEBI" id="CHEBI:15378"/>
        <dbReference type="ChEBI" id="CHEBI:16452"/>
        <dbReference type="ChEBI" id="CHEBI:16526"/>
        <dbReference type="EC" id="1.1.1.40"/>
    </reaction>
</comment>
<evidence type="ECO:0000256" key="10">
    <source>
        <dbReference type="ARBA" id="ARBA00040273"/>
    </source>
</evidence>